<dbReference type="GO" id="GO:0042910">
    <property type="term" value="F:xenobiotic transmembrane transporter activity"/>
    <property type="evidence" value="ECO:0007669"/>
    <property type="project" value="InterPro"/>
</dbReference>
<dbReference type="EMBL" id="JACHXL010000002">
    <property type="protein sequence ID" value="MBB3106479.1"/>
    <property type="molecule type" value="Genomic_DNA"/>
</dbReference>
<dbReference type="Proteomes" id="UP000588111">
    <property type="component" value="Unassembled WGS sequence"/>
</dbReference>
<feature type="transmembrane region" description="Helical" evidence="7">
    <location>
        <begin position="256"/>
        <end position="277"/>
    </location>
</feature>
<dbReference type="PANTHER" id="PTHR43549">
    <property type="entry name" value="MULTIDRUG RESISTANCE PROTEIN YPNP-RELATED"/>
    <property type="match status" value="1"/>
</dbReference>
<keyword evidence="6 7" id="KW-0472">Membrane</keyword>
<dbReference type="GO" id="GO:0005886">
    <property type="term" value="C:plasma membrane"/>
    <property type="evidence" value="ECO:0007669"/>
    <property type="project" value="UniProtKB-SubCell"/>
</dbReference>
<feature type="transmembrane region" description="Helical" evidence="7">
    <location>
        <begin position="174"/>
        <end position="195"/>
    </location>
</feature>
<keyword evidence="5 7" id="KW-1133">Transmembrane helix</keyword>
<feature type="transmembrane region" description="Helical" evidence="7">
    <location>
        <begin position="398"/>
        <end position="424"/>
    </location>
</feature>
<keyword evidence="4 7" id="KW-0812">Transmembrane</keyword>
<feature type="transmembrane region" description="Helical" evidence="7">
    <location>
        <begin position="143"/>
        <end position="162"/>
    </location>
</feature>
<gene>
    <name evidence="8" type="ORF">FHS24_000980</name>
</gene>
<reference evidence="8 9" key="1">
    <citation type="submission" date="2020-08" db="EMBL/GenBank/DDBJ databases">
        <title>Genomic Encyclopedia of Type Strains, Phase III (KMG-III): the genomes of soil and plant-associated and newly described type strains.</title>
        <authorList>
            <person name="Whitman W."/>
        </authorList>
    </citation>
    <scope>NUCLEOTIDE SEQUENCE [LARGE SCALE GENOMIC DNA]</scope>
    <source>
        <strain evidence="8 9">CECT 5885</strain>
    </source>
</reference>
<dbReference type="RefSeq" id="WP_183619319.1">
    <property type="nucleotide sequence ID" value="NZ_CAJHAH010000001.1"/>
</dbReference>
<feature type="transmembrane region" description="Helical" evidence="7">
    <location>
        <begin position="430"/>
        <end position="451"/>
    </location>
</feature>
<evidence type="ECO:0000256" key="3">
    <source>
        <dbReference type="ARBA" id="ARBA00022475"/>
    </source>
</evidence>
<feature type="transmembrane region" description="Helical" evidence="7">
    <location>
        <begin position="201"/>
        <end position="227"/>
    </location>
</feature>
<comment type="subcellular location">
    <subcellularLocation>
        <location evidence="1">Cell inner membrane</location>
        <topology evidence="1">Multi-pass membrane protein</topology>
    </subcellularLocation>
</comment>
<name>A0A839TBF8_9GAMM</name>
<organism evidence="8 9">
    <name type="scientific">Psychrobacter luti</name>
    <dbReference type="NCBI Taxonomy" id="198481"/>
    <lineage>
        <taxon>Bacteria</taxon>
        <taxon>Pseudomonadati</taxon>
        <taxon>Pseudomonadota</taxon>
        <taxon>Gammaproteobacteria</taxon>
        <taxon>Moraxellales</taxon>
        <taxon>Moraxellaceae</taxon>
        <taxon>Psychrobacter</taxon>
    </lineage>
</organism>
<dbReference type="CDD" id="cd13138">
    <property type="entry name" value="MATE_yoeA_like"/>
    <property type="match status" value="1"/>
</dbReference>
<evidence type="ECO:0000256" key="2">
    <source>
        <dbReference type="ARBA" id="ARBA00022448"/>
    </source>
</evidence>
<evidence type="ECO:0000256" key="5">
    <source>
        <dbReference type="ARBA" id="ARBA00022989"/>
    </source>
</evidence>
<evidence type="ECO:0000256" key="1">
    <source>
        <dbReference type="ARBA" id="ARBA00004429"/>
    </source>
</evidence>
<proteinExistence type="predicted"/>
<accession>A0A839TBF8</accession>
<dbReference type="InterPro" id="IPR048279">
    <property type="entry name" value="MdtK-like"/>
</dbReference>
<feature type="transmembrane region" description="Helical" evidence="7">
    <location>
        <begin position="331"/>
        <end position="350"/>
    </location>
</feature>
<comment type="caution">
    <text evidence="8">The sequence shown here is derived from an EMBL/GenBank/DDBJ whole genome shotgun (WGS) entry which is preliminary data.</text>
</comment>
<dbReference type="AlphaFoldDB" id="A0A839TBF8"/>
<evidence type="ECO:0000256" key="4">
    <source>
        <dbReference type="ARBA" id="ARBA00022692"/>
    </source>
</evidence>
<evidence type="ECO:0000256" key="7">
    <source>
        <dbReference type="SAM" id="Phobius"/>
    </source>
</evidence>
<dbReference type="NCBIfam" id="TIGR00797">
    <property type="entry name" value="matE"/>
    <property type="match status" value="1"/>
</dbReference>
<feature type="transmembrane region" description="Helical" evidence="7">
    <location>
        <begin position="370"/>
        <end position="391"/>
    </location>
</feature>
<keyword evidence="9" id="KW-1185">Reference proteome</keyword>
<evidence type="ECO:0000313" key="8">
    <source>
        <dbReference type="EMBL" id="MBB3106479.1"/>
    </source>
</evidence>
<dbReference type="PIRSF" id="PIRSF006603">
    <property type="entry name" value="DinF"/>
    <property type="match status" value="1"/>
</dbReference>
<feature type="transmembrane region" description="Helical" evidence="7">
    <location>
        <begin position="101"/>
        <end position="123"/>
    </location>
</feature>
<dbReference type="Pfam" id="PF01554">
    <property type="entry name" value="MatE"/>
    <property type="match status" value="2"/>
</dbReference>
<dbReference type="InterPro" id="IPR052031">
    <property type="entry name" value="Membrane_Transporter-Flippase"/>
</dbReference>
<protein>
    <submittedName>
        <fullName evidence="8">Putative MATE family efflux protein</fullName>
    </submittedName>
</protein>
<dbReference type="PANTHER" id="PTHR43549:SF3">
    <property type="entry name" value="MULTIDRUG RESISTANCE PROTEIN YPNP-RELATED"/>
    <property type="match status" value="1"/>
</dbReference>
<keyword evidence="3" id="KW-1003">Cell membrane</keyword>
<keyword evidence="2" id="KW-0813">Transport</keyword>
<evidence type="ECO:0000313" key="9">
    <source>
        <dbReference type="Proteomes" id="UP000588111"/>
    </source>
</evidence>
<dbReference type="InterPro" id="IPR002528">
    <property type="entry name" value="MATE_fam"/>
</dbReference>
<feature type="transmembrane region" description="Helical" evidence="7">
    <location>
        <begin position="65"/>
        <end position="89"/>
    </location>
</feature>
<evidence type="ECO:0000256" key="6">
    <source>
        <dbReference type="ARBA" id="ARBA00023136"/>
    </source>
</evidence>
<sequence length="526" mass="57430">MSKINTSTGKQRDLTEGSIAKTMLLFALPTLGSSALQSLNGSINAVWVGRFLGEEALAATANGNILMFILISFVFGFGMASTILIGQAMGSRDNTMVKKTMGTALGSIIPISILVSAVGWLFAPMLLNLLGTPPSALDLALTYLRMIFIAMPVTLTFTLIMMALRGTGDSTTPLWFIIISVVIDVILTPVLILGLGPFPEWGIFGSAFATAVANTLALIGMVVTMYLRGSVLTLKLPELRFLRANREILKSMFSKGLPMGLQMIVISSAALTMLSLINREGVQTTAAYSATQQLWTYVQMPAMALSAAASAMVAQNIGANQWHRVAGITRWGLIFNVILTGFIIVLLTVFDETILGLFLGSDSQAVPIGRHIQLMATWGFIFFGIAQVLFGTMRANGYVIWPLIVMIISMYPVRLGFAFGLYPFLGTDALWLSFPAGMVATALMGAGLYLYGGWRKGKNMPAEEAAQRSEEFRAHTGTSASFRDIVPTTVWRLSPLRRVTRLRRRLQRRIQKHRMIRKHKRSSRGL</sequence>
<dbReference type="GO" id="GO:0015297">
    <property type="term" value="F:antiporter activity"/>
    <property type="evidence" value="ECO:0007669"/>
    <property type="project" value="InterPro"/>
</dbReference>